<dbReference type="PANTHER" id="PTHR30040">
    <property type="entry name" value="THIAMINE BIOSYNTHESIS LIPOPROTEIN APBE"/>
    <property type="match status" value="1"/>
</dbReference>
<keyword evidence="4 11" id="KW-0285">Flavoprotein</keyword>
<dbReference type="InterPro" id="IPR024932">
    <property type="entry name" value="ApbE"/>
</dbReference>
<comment type="similarity">
    <text evidence="11 12">Belongs to the ApbE family.</text>
</comment>
<protein>
    <recommendedName>
        <fullName evidence="3 11">FAD:protein FMN transferase</fullName>
        <ecNumber evidence="2 11">2.7.1.180</ecNumber>
    </recommendedName>
    <alternativeName>
        <fullName evidence="9 11">Flavin transferase</fullName>
    </alternativeName>
</protein>
<gene>
    <name evidence="13" type="ORF">OW763_10905</name>
</gene>
<dbReference type="RefSeq" id="WP_268041173.1">
    <property type="nucleotide sequence ID" value="NZ_JAPQER010000004.1"/>
</dbReference>
<dbReference type="InterPro" id="IPR003374">
    <property type="entry name" value="ApbE-like_sf"/>
</dbReference>
<dbReference type="SUPFAM" id="SSF143631">
    <property type="entry name" value="ApbE-like"/>
    <property type="match status" value="1"/>
</dbReference>
<dbReference type="PIRSF" id="PIRSF006268">
    <property type="entry name" value="ApbE"/>
    <property type="match status" value="1"/>
</dbReference>
<evidence type="ECO:0000313" key="13">
    <source>
        <dbReference type="EMBL" id="MCY6484850.1"/>
    </source>
</evidence>
<dbReference type="EMBL" id="JAPQER010000004">
    <property type="protein sequence ID" value="MCY6484850.1"/>
    <property type="molecule type" value="Genomic_DNA"/>
</dbReference>
<evidence type="ECO:0000313" key="14">
    <source>
        <dbReference type="Proteomes" id="UP001078443"/>
    </source>
</evidence>
<evidence type="ECO:0000256" key="12">
    <source>
        <dbReference type="RuleBase" id="RU363002"/>
    </source>
</evidence>
<sequence>MLKQKKFFSIITCVLLIFVFTSCKKTNVEPVAKSNIVLGTFCTVTVYDKVSTDVLEKVFDELSTIEDKMSINKDTSEVININSKSGLDYVNVSDDTFYVIQKGTYYSQLSNGKFDISIGPIVKLWNIGTDKARLPSTEEIKNKLPLVNHKNILINQAEKKVMLNKKDMRLDLGGIAKGYAADEAKKILKENGVNHAIINLGGNILTLGNKPNKSNWKLGVQNPFEPRGKYLGTLKVADKSVVTSGVYERYFEKDGKRYHHILNPKDGYPVTNSLVSVSIISDNSIDGDALSTTAFALGLNDGLKLIESLDNIDAIFVTKDSDIYISSGLKNIFEIKNDKFKLKN</sequence>
<comment type="cofactor">
    <cofactor evidence="1 12">
        <name>Mg(2+)</name>
        <dbReference type="ChEBI" id="CHEBI:18420"/>
    </cofactor>
</comment>
<comment type="subcellular location">
    <subcellularLocation>
        <location evidence="12">Cell inner membrane</location>
        <topology evidence="12">Lipid-anchor</topology>
        <orientation evidence="12">Periplasmic side</orientation>
    </subcellularLocation>
</comment>
<evidence type="ECO:0000256" key="4">
    <source>
        <dbReference type="ARBA" id="ARBA00022630"/>
    </source>
</evidence>
<keyword evidence="8 11" id="KW-0460">Magnesium</keyword>
<keyword evidence="12" id="KW-0997">Cell inner membrane</keyword>
<keyword evidence="12" id="KW-1003">Cell membrane</keyword>
<keyword evidence="6 11" id="KW-0479">Metal-binding</keyword>
<dbReference type="EC" id="2.7.1.180" evidence="2 11"/>
<dbReference type="GO" id="GO:0016740">
    <property type="term" value="F:transferase activity"/>
    <property type="evidence" value="ECO:0007669"/>
    <property type="project" value="UniProtKB-KW"/>
</dbReference>
<dbReference type="Pfam" id="PF02424">
    <property type="entry name" value="ApbE"/>
    <property type="match status" value="1"/>
</dbReference>
<evidence type="ECO:0000256" key="11">
    <source>
        <dbReference type="PIRNR" id="PIRNR006268"/>
    </source>
</evidence>
<dbReference type="PANTHER" id="PTHR30040:SF2">
    <property type="entry name" value="FAD:PROTEIN FMN TRANSFERASE"/>
    <property type="match status" value="1"/>
</dbReference>
<dbReference type="Gene3D" id="3.10.520.10">
    <property type="entry name" value="ApbE-like domains"/>
    <property type="match status" value="1"/>
</dbReference>
<keyword evidence="7 11" id="KW-0274">FAD</keyword>
<keyword evidence="12" id="KW-0732">Signal</keyword>
<comment type="function">
    <text evidence="12">Flavin transferase that catalyzes the transfer of the FMN moiety of FAD and its covalent binding to the hydroxyl group of a threonine residue in a target flavoprotein.</text>
</comment>
<evidence type="ECO:0000256" key="10">
    <source>
        <dbReference type="ARBA" id="ARBA00048540"/>
    </source>
</evidence>
<evidence type="ECO:0000256" key="5">
    <source>
        <dbReference type="ARBA" id="ARBA00022679"/>
    </source>
</evidence>
<name>A0ABT4D3L5_9CLOT</name>
<evidence type="ECO:0000256" key="2">
    <source>
        <dbReference type="ARBA" id="ARBA00011955"/>
    </source>
</evidence>
<keyword evidence="12" id="KW-0449">Lipoprotein</keyword>
<organism evidence="13 14">
    <name type="scientific">Clostridium aestuarii</name>
    <dbReference type="NCBI Taxonomy" id="338193"/>
    <lineage>
        <taxon>Bacteria</taxon>
        <taxon>Bacillati</taxon>
        <taxon>Bacillota</taxon>
        <taxon>Clostridia</taxon>
        <taxon>Eubacteriales</taxon>
        <taxon>Clostridiaceae</taxon>
        <taxon>Clostridium</taxon>
    </lineage>
</organism>
<comment type="caution">
    <text evidence="13">The sequence shown here is derived from an EMBL/GenBank/DDBJ whole genome shotgun (WGS) entry which is preliminary data.</text>
</comment>
<accession>A0ABT4D3L5</accession>
<dbReference type="PROSITE" id="PS51257">
    <property type="entry name" value="PROKAR_LIPOPROTEIN"/>
    <property type="match status" value="1"/>
</dbReference>
<evidence type="ECO:0000256" key="9">
    <source>
        <dbReference type="ARBA" id="ARBA00031306"/>
    </source>
</evidence>
<feature type="chain" id="PRO_5044985357" description="FAD:protein FMN transferase" evidence="12">
    <location>
        <begin position="25"/>
        <end position="344"/>
    </location>
</feature>
<evidence type="ECO:0000256" key="7">
    <source>
        <dbReference type="ARBA" id="ARBA00022827"/>
    </source>
</evidence>
<evidence type="ECO:0000256" key="1">
    <source>
        <dbReference type="ARBA" id="ARBA00001946"/>
    </source>
</evidence>
<keyword evidence="5 11" id="KW-0808">Transferase</keyword>
<dbReference type="Proteomes" id="UP001078443">
    <property type="component" value="Unassembled WGS sequence"/>
</dbReference>
<keyword evidence="12" id="KW-0472">Membrane</keyword>
<evidence type="ECO:0000256" key="3">
    <source>
        <dbReference type="ARBA" id="ARBA00016337"/>
    </source>
</evidence>
<feature type="signal peptide" evidence="12">
    <location>
        <begin position="1"/>
        <end position="24"/>
    </location>
</feature>
<evidence type="ECO:0000256" key="8">
    <source>
        <dbReference type="ARBA" id="ARBA00022842"/>
    </source>
</evidence>
<comment type="catalytic activity">
    <reaction evidence="10 11 12">
        <text>L-threonyl-[protein] + FAD = FMN-L-threonyl-[protein] + AMP + H(+)</text>
        <dbReference type="Rhea" id="RHEA:36847"/>
        <dbReference type="Rhea" id="RHEA-COMP:11060"/>
        <dbReference type="Rhea" id="RHEA-COMP:11061"/>
        <dbReference type="ChEBI" id="CHEBI:15378"/>
        <dbReference type="ChEBI" id="CHEBI:30013"/>
        <dbReference type="ChEBI" id="CHEBI:57692"/>
        <dbReference type="ChEBI" id="CHEBI:74257"/>
        <dbReference type="ChEBI" id="CHEBI:456215"/>
        <dbReference type="EC" id="2.7.1.180"/>
    </reaction>
</comment>
<evidence type="ECO:0000256" key="6">
    <source>
        <dbReference type="ARBA" id="ARBA00022723"/>
    </source>
</evidence>
<reference evidence="13" key="1">
    <citation type="submission" date="2022-12" db="EMBL/GenBank/DDBJ databases">
        <authorList>
            <person name="Wang J."/>
        </authorList>
    </citation>
    <scope>NUCLEOTIDE SEQUENCE</scope>
    <source>
        <strain evidence="13">HY-45-18</strain>
    </source>
</reference>
<keyword evidence="14" id="KW-1185">Reference proteome</keyword>
<proteinExistence type="inferred from homology"/>